<proteinExistence type="predicted"/>
<dbReference type="InterPro" id="IPR002818">
    <property type="entry name" value="DJ-1/PfpI"/>
</dbReference>
<name>A0A9D9DK01_9BACL</name>
<comment type="caution">
    <text evidence="2">The sequence shown here is derived from an EMBL/GenBank/DDBJ whole genome shotgun (WGS) entry which is preliminary data.</text>
</comment>
<feature type="domain" description="DJ-1/PfpI" evidence="1">
    <location>
        <begin position="1"/>
        <end position="160"/>
    </location>
</feature>
<organism evidence="2 3">
    <name type="scientific">Candidatus Onthovivens merdipullorum</name>
    <dbReference type="NCBI Taxonomy" id="2840889"/>
    <lineage>
        <taxon>Bacteria</taxon>
        <taxon>Bacillati</taxon>
        <taxon>Bacillota</taxon>
        <taxon>Bacilli</taxon>
        <taxon>Bacillales</taxon>
        <taxon>Candidatus Onthovivens</taxon>
    </lineage>
</organism>
<dbReference type="PANTHER" id="PTHR48094:SF12">
    <property type="entry name" value="PARKINSON DISEASE PROTEIN 7 HOMOLOG"/>
    <property type="match status" value="1"/>
</dbReference>
<gene>
    <name evidence="2" type="ORF">IAC58_04880</name>
</gene>
<evidence type="ECO:0000313" key="3">
    <source>
        <dbReference type="Proteomes" id="UP000823613"/>
    </source>
</evidence>
<dbReference type="InterPro" id="IPR029062">
    <property type="entry name" value="Class_I_gatase-like"/>
</dbReference>
<dbReference type="InterPro" id="IPR050325">
    <property type="entry name" value="Prot/Nucl_acid_deglycase"/>
</dbReference>
<dbReference type="GO" id="GO:0005737">
    <property type="term" value="C:cytoplasm"/>
    <property type="evidence" value="ECO:0007669"/>
    <property type="project" value="TreeGrafter"/>
</dbReference>
<dbReference type="AlphaFoldDB" id="A0A9D9DK01"/>
<dbReference type="SUPFAM" id="SSF52317">
    <property type="entry name" value="Class I glutamine amidotransferase-like"/>
    <property type="match status" value="1"/>
</dbReference>
<reference evidence="2" key="1">
    <citation type="submission" date="2020-10" db="EMBL/GenBank/DDBJ databases">
        <authorList>
            <person name="Gilroy R."/>
        </authorList>
    </citation>
    <scope>NUCLEOTIDE SEQUENCE</scope>
    <source>
        <strain evidence="2">11159</strain>
    </source>
</reference>
<dbReference type="Gene3D" id="3.40.50.880">
    <property type="match status" value="1"/>
</dbReference>
<reference evidence="2" key="2">
    <citation type="journal article" date="2021" name="PeerJ">
        <title>Extensive microbial diversity within the chicken gut microbiome revealed by metagenomics and culture.</title>
        <authorList>
            <person name="Gilroy R."/>
            <person name="Ravi A."/>
            <person name="Getino M."/>
            <person name="Pursley I."/>
            <person name="Horton D.L."/>
            <person name="Alikhan N.F."/>
            <person name="Baker D."/>
            <person name="Gharbi K."/>
            <person name="Hall N."/>
            <person name="Watson M."/>
            <person name="Adriaenssens E.M."/>
            <person name="Foster-Nyarko E."/>
            <person name="Jarju S."/>
            <person name="Secka A."/>
            <person name="Antonio M."/>
            <person name="Oren A."/>
            <person name="Chaudhuri R.R."/>
            <person name="La Ragione R."/>
            <person name="Hildebrand F."/>
            <person name="Pallen M.J."/>
        </authorList>
    </citation>
    <scope>NUCLEOTIDE SEQUENCE</scope>
    <source>
        <strain evidence="2">11159</strain>
    </source>
</reference>
<evidence type="ECO:0000313" key="2">
    <source>
        <dbReference type="EMBL" id="MBO8427861.1"/>
    </source>
</evidence>
<sequence>MKVLCILTNNFEEIEAIGTYAILSRGKVLVDLVSLHDEELTGKYGLHITKLKKLNEIDYKDYDCLFIAGGSQYIELEHSETFKNIVKYFFNNDKYIAAICAGPTILGHMGLLKNKNYTCFNSMNDNFGGNYIDKYAVRDGKLITGKSAAATIEFAFLLLESLMGKEVSEHTKESVFYYHN</sequence>
<dbReference type="EMBL" id="JADIMY010000095">
    <property type="protein sequence ID" value="MBO8427861.1"/>
    <property type="molecule type" value="Genomic_DNA"/>
</dbReference>
<protein>
    <submittedName>
        <fullName evidence="2">DJ-1/PfpI family protein</fullName>
    </submittedName>
</protein>
<dbReference type="Proteomes" id="UP000823613">
    <property type="component" value="Unassembled WGS sequence"/>
</dbReference>
<dbReference type="PANTHER" id="PTHR48094">
    <property type="entry name" value="PROTEIN/NUCLEIC ACID DEGLYCASE DJ-1-RELATED"/>
    <property type="match status" value="1"/>
</dbReference>
<dbReference type="CDD" id="cd03135">
    <property type="entry name" value="GATase1_DJ-1"/>
    <property type="match status" value="1"/>
</dbReference>
<accession>A0A9D9DK01</accession>
<evidence type="ECO:0000259" key="1">
    <source>
        <dbReference type="Pfam" id="PF01965"/>
    </source>
</evidence>
<dbReference type="Pfam" id="PF01965">
    <property type="entry name" value="DJ-1_PfpI"/>
    <property type="match status" value="1"/>
</dbReference>